<reference evidence="18 19" key="1">
    <citation type="journal article" date="2012" name="ISME J.">
        <title>Nitrification expanded: discovery, physiology and genomics of a nitrite-oxidizing bacterium from the phylum Chloroflexi.</title>
        <authorList>
            <person name="Sorokin D.Y."/>
            <person name="Lucker S."/>
            <person name="Vejmelkova D."/>
            <person name="Kostrikina N.A."/>
            <person name="Kleerebezem R."/>
            <person name="Rijpstra W.I."/>
            <person name="Damste J.S."/>
            <person name="Le Paslier D."/>
            <person name="Muyzer G."/>
            <person name="Wagner M."/>
            <person name="van Loosdrecht M.C."/>
            <person name="Daims H."/>
        </authorList>
    </citation>
    <scope>NUCLEOTIDE SEQUENCE [LARGE SCALE GENOMIC DNA]</scope>
    <source>
        <strain evidence="19">none</strain>
    </source>
</reference>
<evidence type="ECO:0000256" key="16">
    <source>
        <dbReference type="RuleBase" id="RU003848"/>
    </source>
</evidence>
<comment type="subunit">
    <text evidence="15">F-type ATPases have 2 components, F(1) - the catalytic core - and F(0) - the membrane proton channel. F(1) has five subunits: alpha(3), beta(3), gamma(1), delta(1), epsilon(1). F(0) has three main subunits: a(1), b(2) and c(10-14). The alpha and beta chains form an alternating ring which encloses part of the gamma chain. F(1) is attached to F(0) by a central stalk formed by the gamma and epsilon chains, while a peripheral stalk is formed by the delta and b chains.</text>
</comment>
<comment type="subunit">
    <text evidence="13">F-type ATPases have 2 components, F(1) - the catalytic core - and F(0) - the membrane proton channel. F(1) has five subunits: alpha(3), beta(3), gamma(1), delta(1), epsilon(1). F(0) has four main subunits: a(1), b(2) and c(10-14). The alpha and beta chains form an alternating ring which encloses part of the gamma chain. F(1) is attached to F(0) by a central stalk formed by the gamma and epsilon chains, while a peripheral stalk is formed by the delta and b chains.</text>
</comment>
<dbReference type="Pfam" id="PF00430">
    <property type="entry name" value="ATP-synt_B"/>
    <property type="match status" value="1"/>
</dbReference>
<keyword evidence="18" id="KW-0378">Hydrolase</keyword>
<dbReference type="GO" id="GO:0046933">
    <property type="term" value="F:proton-transporting ATP synthase activity, rotational mechanism"/>
    <property type="evidence" value="ECO:0007669"/>
    <property type="project" value="UniProtKB-UniRule"/>
</dbReference>
<dbReference type="GO" id="GO:0046961">
    <property type="term" value="F:proton-transporting ATPase activity, rotational mechanism"/>
    <property type="evidence" value="ECO:0007669"/>
    <property type="project" value="TreeGrafter"/>
</dbReference>
<comment type="function">
    <text evidence="12">Component of the F(0) channel, it forms part of the peripheral stalk, linking F(1) to F(0). The b'-subunit is a diverged and duplicated form of b found in plants and photosynthetic bacteria.</text>
</comment>
<dbReference type="SUPFAM" id="SSF81573">
    <property type="entry name" value="F1F0 ATP synthase subunit B, membrane domain"/>
    <property type="match status" value="1"/>
</dbReference>
<evidence type="ECO:0000256" key="4">
    <source>
        <dbReference type="ARBA" id="ARBA00022547"/>
    </source>
</evidence>
<comment type="caution">
    <text evidence="18">The sequence shown here is derived from an EMBL/GenBank/DDBJ whole genome shotgun (WGS) entry which is preliminary data.</text>
</comment>
<evidence type="ECO:0000256" key="8">
    <source>
        <dbReference type="ARBA" id="ARBA00023065"/>
    </source>
</evidence>
<dbReference type="GO" id="GO:0012505">
    <property type="term" value="C:endomembrane system"/>
    <property type="evidence" value="ECO:0007669"/>
    <property type="project" value="UniProtKB-SubCell"/>
</dbReference>
<protein>
    <recommendedName>
        <fullName evidence="15">ATP synthase subunit b</fullName>
    </recommendedName>
    <alternativeName>
        <fullName evidence="15">ATP synthase F(0) sector subunit b</fullName>
    </alternativeName>
    <alternativeName>
        <fullName evidence="15">ATPase subunit I</fullName>
    </alternativeName>
    <alternativeName>
        <fullName evidence="15">F-type ATPase subunit b</fullName>
        <shortName evidence="15">F-ATPase subunit b</shortName>
    </alternativeName>
</protein>
<comment type="function">
    <text evidence="11 15">F(1)F(0) ATP synthase produces ATP from ADP in the presence of a proton or sodium gradient. F-type ATPases consist of two structural domains, F(1) containing the extramembraneous catalytic core and F(0) containing the membrane proton channel, linked together by a central stalk and a peripheral stalk. During catalysis, ATP synthesis in the catalytic domain of F(1) is coupled via a rotary mechanism of the central stalk subunits to proton translocation.</text>
</comment>
<evidence type="ECO:0000256" key="12">
    <source>
        <dbReference type="ARBA" id="ARBA00025614"/>
    </source>
</evidence>
<dbReference type="GO" id="GO:0005886">
    <property type="term" value="C:plasma membrane"/>
    <property type="evidence" value="ECO:0007669"/>
    <property type="project" value="UniProtKB-SubCell"/>
</dbReference>
<keyword evidence="5 15" id="KW-0812">Transmembrane</keyword>
<gene>
    <name evidence="15 18" type="primary">atpF</name>
    <name evidence="18" type="ORF">NITHO_2060003</name>
</gene>
<keyword evidence="8 15" id="KW-0406">Ion transport</keyword>
<dbReference type="GO" id="GO:0045259">
    <property type="term" value="C:proton-transporting ATP synthase complex"/>
    <property type="evidence" value="ECO:0007669"/>
    <property type="project" value="UniProtKB-KW"/>
</dbReference>
<comment type="subcellular location">
    <subcellularLocation>
        <location evidence="15">Cell membrane</location>
        <topology evidence="15">Single-pass membrane protein</topology>
    </subcellularLocation>
    <subcellularLocation>
        <location evidence="14">Endomembrane system</location>
        <topology evidence="14">Single-pass membrane protein</topology>
    </subcellularLocation>
</comment>
<evidence type="ECO:0000256" key="14">
    <source>
        <dbReference type="ARBA" id="ARBA00037847"/>
    </source>
</evidence>
<evidence type="ECO:0000256" key="3">
    <source>
        <dbReference type="ARBA" id="ARBA00022475"/>
    </source>
</evidence>
<evidence type="ECO:0000256" key="15">
    <source>
        <dbReference type="HAMAP-Rule" id="MF_01398"/>
    </source>
</evidence>
<organism evidence="18 19">
    <name type="scientific">Nitrolancea hollandica Lb</name>
    <dbReference type="NCBI Taxonomy" id="1129897"/>
    <lineage>
        <taxon>Bacteria</taxon>
        <taxon>Pseudomonadati</taxon>
        <taxon>Thermomicrobiota</taxon>
        <taxon>Thermomicrobia</taxon>
        <taxon>Sphaerobacterales</taxon>
        <taxon>Sphaerobacterineae</taxon>
        <taxon>Sphaerobacteraceae</taxon>
        <taxon>Nitrolancea</taxon>
    </lineage>
</organism>
<keyword evidence="4 15" id="KW-0138">CF(0)</keyword>
<keyword evidence="3 15" id="KW-1003">Cell membrane</keyword>
<dbReference type="PANTHER" id="PTHR33445:SF1">
    <property type="entry name" value="ATP SYNTHASE SUBUNIT B"/>
    <property type="match status" value="1"/>
</dbReference>
<name>I4EEW8_9BACT</name>
<evidence type="ECO:0000256" key="11">
    <source>
        <dbReference type="ARBA" id="ARBA00025198"/>
    </source>
</evidence>
<dbReference type="OrthoDB" id="5518984at2"/>
<evidence type="ECO:0000256" key="6">
    <source>
        <dbReference type="ARBA" id="ARBA00022781"/>
    </source>
</evidence>
<dbReference type="InterPro" id="IPR002146">
    <property type="entry name" value="ATP_synth_b/b'su_bac/chlpt"/>
</dbReference>
<evidence type="ECO:0000256" key="5">
    <source>
        <dbReference type="ARBA" id="ARBA00022692"/>
    </source>
</evidence>
<evidence type="ECO:0000256" key="2">
    <source>
        <dbReference type="ARBA" id="ARBA00022448"/>
    </source>
</evidence>
<evidence type="ECO:0000313" key="18">
    <source>
        <dbReference type="EMBL" id="CCF83230.1"/>
    </source>
</evidence>
<keyword evidence="10 15" id="KW-0066">ATP synthesis</keyword>
<keyword evidence="2 15" id="KW-0813">Transport</keyword>
<evidence type="ECO:0000256" key="7">
    <source>
        <dbReference type="ARBA" id="ARBA00022989"/>
    </source>
</evidence>
<evidence type="ECO:0000256" key="10">
    <source>
        <dbReference type="ARBA" id="ARBA00023310"/>
    </source>
</evidence>
<sequence length="169" mass="18823">MEALGVSGTTLIVQLIAFSVFVGLFWKFALGPITAMLDKRRDAIRESMEAAQRIEKELAATQARNEQVLIDARKEAQDILANARASSEQTLARAREQTQVQADEIIEKARATIEAERRQAWDELRRDVADLAIAAATKIVRHELNPQEQSRLIQETLAEAGNGRVQTSD</sequence>
<dbReference type="EMBL" id="CAGS01000120">
    <property type="protein sequence ID" value="CCF83230.1"/>
    <property type="molecule type" value="Genomic_DNA"/>
</dbReference>
<dbReference type="HAMAP" id="MF_01398">
    <property type="entry name" value="ATP_synth_b_bprime"/>
    <property type="match status" value="1"/>
</dbReference>
<evidence type="ECO:0000313" key="19">
    <source>
        <dbReference type="Proteomes" id="UP000004221"/>
    </source>
</evidence>
<comment type="similarity">
    <text evidence="1 15 16">Belongs to the ATPase B chain family.</text>
</comment>
<accession>I4EEW8</accession>
<evidence type="ECO:0000256" key="1">
    <source>
        <dbReference type="ARBA" id="ARBA00005513"/>
    </source>
</evidence>
<dbReference type="RefSeq" id="WP_008476186.1">
    <property type="nucleotide sequence ID" value="NZ_CAGS01000120.1"/>
</dbReference>
<dbReference type="PANTHER" id="PTHR33445">
    <property type="entry name" value="ATP SYNTHASE SUBUNIT B', CHLOROPLASTIC"/>
    <property type="match status" value="1"/>
</dbReference>
<dbReference type="InterPro" id="IPR028987">
    <property type="entry name" value="ATP_synth_B-like_membr_sf"/>
</dbReference>
<feature type="coiled-coil region" evidence="17">
    <location>
        <begin position="37"/>
        <end position="71"/>
    </location>
</feature>
<proteinExistence type="inferred from homology"/>
<dbReference type="Proteomes" id="UP000004221">
    <property type="component" value="Unassembled WGS sequence"/>
</dbReference>
<feature type="transmembrane region" description="Helical" evidence="15">
    <location>
        <begin position="12"/>
        <end position="37"/>
    </location>
</feature>
<keyword evidence="19" id="KW-1185">Reference proteome</keyword>
<evidence type="ECO:0000256" key="13">
    <source>
        <dbReference type="ARBA" id="ARBA00026054"/>
    </source>
</evidence>
<keyword evidence="17" id="KW-0175">Coiled coil</keyword>
<dbReference type="GO" id="GO:0016787">
    <property type="term" value="F:hydrolase activity"/>
    <property type="evidence" value="ECO:0007669"/>
    <property type="project" value="UniProtKB-KW"/>
</dbReference>
<dbReference type="CDD" id="cd06503">
    <property type="entry name" value="ATP-synt_Fo_b"/>
    <property type="match status" value="1"/>
</dbReference>
<dbReference type="Gene3D" id="1.20.5.620">
    <property type="entry name" value="F1F0 ATP synthase subunit B, membrane domain"/>
    <property type="match status" value="1"/>
</dbReference>
<keyword evidence="7 15" id="KW-1133">Transmembrane helix</keyword>
<evidence type="ECO:0000256" key="9">
    <source>
        <dbReference type="ARBA" id="ARBA00023136"/>
    </source>
</evidence>
<evidence type="ECO:0000256" key="17">
    <source>
        <dbReference type="SAM" id="Coils"/>
    </source>
</evidence>
<dbReference type="NCBIfam" id="TIGR01144">
    <property type="entry name" value="ATP_synt_b"/>
    <property type="match status" value="1"/>
</dbReference>
<dbReference type="AlphaFoldDB" id="I4EEW8"/>
<dbReference type="InterPro" id="IPR050059">
    <property type="entry name" value="ATP_synthase_B_chain"/>
</dbReference>
<dbReference type="InterPro" id="IPR005864">
    <property type="entry name" value="ATP_synth_F0_bsu_bac"/>
</dbReference>
<keyword evidence="9 15" id="KW-0472">Membrane</keyword>
<keyword evidence="6 15" id="KW-0375">Hydrogen ion transport</keyword>